<organism evidence="1 2">
    <name type="scientific">Ladona fulva</name>
    <name type="common">Scarce chaser dragonfly</name>
    <name type="synonym">Libellula fulva</name>
    <dbReference type="NCBI Taxonomy" id="123851"/>
    <lineage>
        <taxon>Eukaryota</taxon>
        <taxon>Metazoa</taxon>
        <taxon>Ecdysozoa</taxon>
        <taxon>Arthropoda</taxon>
        <taxon>Hexapoda</taxon>
        <taxon>Insecta</taxon>
        <taxon>Pterygota</taxon>
        <taxon>Palaeoptera</taxon>
        <taxon>Odonata</taxon>
        <taxon>Epiprocta</taxon>
        <taxon>Anisoptera</taxon>
        <taxon>Libelluloidea</taxon>
        <taxon>Libellulidae</taxon>
        <taxon>Ladona</taxon>
    </lineage>
</organism>
<keyword evidence="2" id="KW-1185">Reference proteome</keyword>
<name>A0A8K0KVL4_LADFU</name>
<protein>
    <submittedName>
        <fullName evidence="1">Uncharacterized protein</fullName>
    </submittedName>
</protein>
<comment type="caution">
    <text evidence="1">The sequence shown here is derived from an EMBL/GenBank/DDBJ whole genome shotgun (WGS) entry which is preliminary data.</text>
</comment>
<dbReference type="EMBL" id="KZ309483">
    <property type="protein sequence ID" value="KAG8238978.1"/>
    <property type="molecule type" value="Genomic_DNA"/>
</dbReference>
<reference evidence="1" key="1">
    <citation type="submission" date="2013-04" db="EMBL/GenBank/DDBJ databases">
        <authorList>
            <person name="Qu J."/>
            <person name="Murali S.C."/>
            <person name="Bandaranaike D."/>
            <person name="Bellair M."/>
            <person name="Blankenburg K."/>
            <person name="Chao H."/>
            <person name="Dinh H."/>
            <person name="Doddapaneni H."/>
            <person name="Downs B."/>
            <person name="Dugan-Rocha S."/>
            <person name="Elkadiri S."/>
            <person name="Gnanaolivu R.D."/>
            <person name="Hernandez B."/>
            <person name="Javaid M."/>
            <person name="Jayaseelan J.C."/>
            <person name="Lee S."/>
            <person name="Li M."/>
            <person name="Ming W."/>
            <person name="Munidasa M."/>
            <person name="Muniz J."/>
            <person name="Nguyen L."/>
            <person name="Ongeri F."/>
            <person name="Osuji N."/>
            <person name="Pu L.-L."/>
            <person name="Puazo M."/>
            <person name="Qu C."/>
            <person name="Quiroz J."/>
            <person name="Raj R."/>
            <person name="Weissenberger G."/>
            <person name="Xin Y."/>
            <person name="Zou X."/>
            <person name="Han Y."/>
            <person name="Richards S."/>
            <person name="Worley K."/>
            <person name="Muzny D."/>
            <person name="Gibbs R."/>
        </authorList>
    </citation>
    <scope>NUCLEOTIDE SEQUENCE</scope>
    <source>
        <strain evidence="1">Sampled in the wild</strain>
    </source>
</reference>
<evidence type="ECO:0000313" key="1">
    <source>
        <dbReference type="EMBL" id="KAG8238978.1"/>
    </source>
</evidence>
<dbReference type="Proteomes" id="UP000792457">
    <property type="component" value="Unassembled WGS sequence"/>
</dbReference>
<sequence length="186" mass="21131">MACASTRTITTPRGKGIKPILRATKSEWSENACKNHNAVFKMVLKHMRSRKLGKSFKHVNNIQSIKLPSTSISMKACLHASVGSEPCHRQDLECSLDTVYKCKKNPKFTLLDIMMFWKNGIEKEPKLTKEVIQQRTQYHKNKTENTDKHPIVDIKRIFLSGAVPSASSDDIVHSVPSPRHCIEFIM</sequence>
<dbReference type="AlphaFoldDB" id="A0A8K0KVL4"/>
<proteinExistence type="predicted"/>
<gene>
    <name evidence="1" type="ORF">J437_LFUL013960</name>
</gene>
<reference evidence="1" key="2">
    <citation type="submission" date="2017-10" db="EMBL/GenBank/DDBJ databases">
        <title>Ladona fulva Genome sequencing and assembly.</title>
        <authorList>
            <person name="Murali S."/>
            <person name="Richards S."/>
            <person name="Bandaranaike D."/>
            <person name="Bellair M."/>
            <person name="Blankenburg K."/>
            <person name="Chao H."/>
            <person name="Dinh H."/>
            <person name="Doddapaneni H."/>
            <person name="Dugan-Rocha S."/>
            <person name="Elkadiri S."/>
            <person name="Gnanaolivu R."/>
            <person name="Hernandez B."/>
            <person name="Skinner E."/>
            <person name="Javaid M."/>
            <person name="Lee S."/>
            <person name="Li M."/>
            <person name="Ming W."/>
            <person name="Munidasa M."/>
            <person name="Muniz J."/>
            <person name="Nguyen L."/>
            <person name="Hughes D."/>
            <person name="Osuji N."/>
            <person name="Pu L.-L."/>
            <person name="Puazo M."/>
            <person name="Qu C."/>
            <person name="Quiroz J."/>
            <person name="Raj R."/>
            <person name="Weissenberger G."/>
            <person name="Xin Y."/>
            <person name="Zou X."/>
            <person name="Han Y."/>
            <person name="Worley K."/>
            <person name="Muzny D."/>
            <person name="Gibbs R."/>
        </authorList>
    </citation>
    <scope>NUCLEOTIDE SEQUENCE</scope>
    <source>
        <strain evidence="1">Sampled in the wild</strain>
    </source>
</reference>
<accession>A0A8K0KVL4</accession>
<evidence type="ECO:0000313" key="2">
    <source>
        <dbReference type="Proteomes" id="UP000792457"/>
    </source>
</evidence>